<dbReference type="SUPFAM" id="SSF56281">
    <property type="entry name" value="Metallo-hydrolase/oxidoreductase"/>
    <property type="match status" value="1"/>
</dbReference>
<organism evidence="9 10">
    <name type="scientific">Cymbomonas tetramitiformis</name>
    <dbReference type="NCBI Taxonomy" id="36881"/>
    <lineage>
        <taxon>Eukaryota</taxon>
        <taxon>Viridiplantae</taxon>
        <taxon>Chlorophyta</taxon>
        <taxon>Pyramimonadophyceae</taxon>
        <taxon>Pyramimonadales</taxon>
        <taxon>Pyramimonadaceae</taxon>
        <taxon>Cymbomonas</taxon>
    </lineage>
</organism>
<dbReference type="InterPro" id="IPR042173">
    <property type="entry name" value="RNase_J_2"/>
</dbReference>
<feature type="compositionally biased region" description="Basic residues" evidence="7">
    <location>
        <begin position="87"/>
        <end position="99"/>
    </location>
</feature>
<keyword evidence="2" id="KW-0479">Metal-binding</keyword>
<dbReference type="InterPro" id="IPR036866">
    <property type="entry name" value="RibonucZ/Hydroxyglut_hydro"/>
</dbReference>
<comment type="caution">
    <text evidence="9">The sequence shown here is derived from an EMBL/GenBank/DDBJ whole genome shotgun (WGS) entry which is preliminary data.</text>
</comment>
<dbReference type="Pfam" id="PF22505">
    <property type="entry name" value="RNase_J_b_CASP"/>
    <property type="match status" value="1"/>
</dbReference>
<feature type="region of interest" description="Disordered" evidence="7">
    <location>
        <begin position="1"/>
        <end position="29"/>
    </location>
</feature>
<evidence type="ECO:0000256" key="3">
    <source>
        <dbReference type="ARBA" id="ARBA00022801"/>
    </source>
</evidence>
<name>A0AAE0GCT5_9CHLO</name>
<evidence type="ECO:0000313" key="9">
    <source>
        <dbReference type="EMBL" id="KAK3275860.1"/>
    </source>
</evidence>
<sequence length="745" mass="81270">MISSGALSLRGTAGSSPKHSAQFLSSSSQLRGDRVALQPGKAGTTPLRIPLLIQANQASNGQGQGRRGYNSRRRGGGKGGGKGGGGARRKVGSKNRTRTYIRSDGIEHLGSSLRQKGRPFPGPTGGQMEQDLPLRILPIGGLGEIGMNCMLVGHYDRYILLDAGLMFPDYDELGIQKVLPDISFIAQYRDKIEAVFITHGHEDHIGALPWVIPALDPRTPVFSGGFTMQLVKRRMMEYNLWNPDRFRTVKVGDRFQAGPFEIEPIRVTHSIPDCFGCVMRCADGNILHTGDWKIDETPVDGQVLDRARFQELGNEGITLMMSDSTNVLSPGRTTSEKDVSESLMQQVQGVKGRIIATQFASNLHRIHSMKNAADSVGRKLCFMGASLNTYLEAAWKNNTAPFDPALLIDPSEIDDMPPDKLMIITTGSQAEPMAMLNMASKGASRLLELTDTDTLLYSAKTIPGNEKRVMRMINKVSSLGTEIVMGNQTGLHTSGHAHRGELEEILQLVRPQHFLPVHGEYAFLIAHEQLAKETGIVHTDVIRNGGMIAVGDRRSRNEISSGSGLGIVRCGGVPLIRVYNDGNNATGNKDEMFMEERMSIATEGIIIASIAVVREIAGREGVGGLEFGEEGLRGSVKITTRALWTDGGKTLQVLQTVGEQTLGTLRRDSTLVHIERTVSDRMRKYMRTQHKKRPDVICIAHESADDVAAQGSLSRGGDKAGKARPGMQIRRKPKSDKDDAPFRGI</sequence>
<keyword evidence="5" id="KW-0269">Exonuclease</keyword>
<dbReference type="PANTHER" id="PTHR43694:SF1">
    <property type="entry name" value="RIBONUCLEASE J"/>
    <property type="match status" value="1"/>
</dbReference>
<keyword evidence="1" id="KW-0540">Nuclease</keyword>
<feature type="region of interest" description="Disordered" evidence="7">
    <location>
        <begin position="708"/>
        <end position="745"/>
    </location>
</feature>
<evidence type="ECO:0000256" key="7">
    <source>
        <dbReference type="SAM" id="MobiDB-lite"/>
    </source>
</evidence>
<keyword evidence="4" id="KW-0862">Zinc</keyword>
<feature type="compositionally biased region" description="Basic and acidic residues" evidence="7">
    <location>
        <begin position="735"/>
        <end position="745"/>
    </location>
</feature>
<feature type="domain" description="Metallo-beta-lactamase" evidence="8">
    <location>
        <begin position="146"/>
        <end position="343"/>
    </location>
</feature>
<dbReference type="GO" id="GO:0003723">
    <property type="term" value="F:RNA binding"/>
    <property type="evidence" value="ECO:0007669"/>
    <property type="project" value="UniProtKB-KW"/>
</dbReference>
<dbReference type="SMART" id="SM00849">
    <property type="entry name" value="Lactamase_B"/>
    <property type="match status" value="1"/>
</dbReference>
<dbReference type="GO" id="GO:0046872">
    <property type="term" value="F:metal ion binding"/>
    <property type="evidence" value="ECO:0007669"/>
    <property type="project" value="UniProtKB-KW"/>
</dbReference>
<evidence type="ECO:0000256" key="5">
    <source>
        <dbReference type="ARBA" id="ARBA00022839"/>
    </source>
</evidence>
<reference evidence="9 10" key="1">
    <citation type="journal article" date="2015" name="Genome Biol. Evol.">
        <title>Comparative Genomics of a Bacterivorous Green Alga Reveals Evolutionary Causalities and Consequences of Phago-Mixotrophic Mode of Nutrition.</title>
        <authorList>
            <person name="Burns J.A."/>
            <person name="Paasch A."/>
            <person name="Narechania A."/>
            <person name="Kim E."/>
        </authorList>
    </citation>
    <scope>NUCLEOTIDE SEQUENCE [LARGE SCALE GENOMIC DNA]</scope>
    <source>
        <strain evidence="9 10">PLY_AMNH</strain>
    </source>
</reference>
<keyword evidence="3" id="KW-0378">Hydrolase</keyword>
<evidence type="ECO:0000259" key="8">
    <source>
        <dbReference type="SMART" id="SM00849"/>
    </source>
</evidence>
<dbReference type="InterPro" id="IPR011108">
    <property type="entry name" value="RMMBL"/>
</dbReference>
<dbReference type="CDD" id="cd07714">
    <property type="entry name" value="RNaseJ_MBL-fold"/>
    <property type="match status" value="1"/>
</dbReference>
<dbReference type="PANTHER" id="PTHR43694">
    <property type="entry name" value="RIBONUCLEASE J"/>
    <property type="match status" value="1"/>
</dbReference>
<dbReference type="EMBL" id="LGRX02006965">
    <property type="protein sequence ID" value="KAK3275860.1"/>
    <property type="molecule type" value="Genomic_DNA"/>
</dbReference>
<evidence type="ECO:0000256" key="4">
    <source>
        <dbReference type="ARBA" id="ARBA00022833"/>
    </source>
</evidence>
<dbReference type="Pfam" id="PF07521">
    <property type="entry name" value="RMMBL"/>
    <property type="match status" value="1"/>
</dbReference>
<dbReference type="Gene3D" id="3.60.15.10">
    <property type="entry name" value="Ribonuclease Z/Hydroxyacylglutathione hydrolase-like"/>
    <property type="match status" value="1"/>
</dbReference>
<gene>
    <name evidence="9" type="ORF">CYMTET_16025</name>
</gene>
<feature type="compositionally biased region" description="Polar residues" evidence="7">
    <location>
        <begin position="13"/>
        <end position="29"/>
    </location>
</feature>
<evidence type="ECO:0000256" key="1">
    <source>
        <dbReference type="ARBA" id="ARBA00022722"/>
    </source>
</evidence>
<accession>A0AAE0GCT5</accession>
<dbReference type="InterPro" id="IPR001279">
    <property type="entry name" value="Metallo-B-lactamas"/>
</dbReference>
<dbReference type="Pfam" id="PF00753">
    <property type="entry name" value="Lactamase_B"/>
    <property type="match status" value="1"/>
</dbReference>
<dbReference type="AlphaFoldDB" id="A0AAE0GCT5"/>
<feature type="compositionally biased region" description="Gly residues" evidence="7">
    <location>
        <begin position="77"/>
        <end position="86"/>
    </location>
</feature>
<keyword evidence="6" id="KW-0694">RNA-binding</keyword>
<feature type="region of interest" description="Disordered" evidence="7">
    <location>
        <begin position="55"/>
        <end position="100"/>
    </location>
</feature>
<keyword evidence="10" id="KW-1185">Reference proteome</keyword>
<dbReference type="InterPro" id="IPR055132">
    <property type="entry name" value="RNase_J_b_CASP"/>
</dbReference>
<evidence type="ECO:0000256" key="6">
    <source>
        <dbReference type="ARBA" id="ARBA00022884"/>
    </source>
</evidence>
<dbReference type="Proteomes" id="UP001190700">
    <property type="component" value="Unassembled WGS sequence"/>
</dbReference>
<evidence type="ECO:0000313" key="10">
    <source>
        <dbReference type="Proteomes" id="UP001190700"/>
    </source>
</evidence>
<evidence type="ECO:0000256" key="2">
    <source>
        <dbReference type="ARBA" id="ARBA00022723"/>
    </source>
</evidence>
<dbReference type="Gene3D" id="3.40.50.10710">
    <property type="entry name" value="Metallo-hydrolase/oxidoreductase"/>
    <property type="match status" value="1"/>
</dbReference>
<dbReference type="GO" id="GO:0004527">
    <property type="term" value="F:exonuclease activity"/>
    <property type="evidence" value="ECO:0007669"/>
    <property type="project" value="UniProtKB-KW"/>
</dbReference>
<proteinExistence type="predicted"/>
<protein>
    <recommendedName>
        <fullName evidence="8">Metallo-beta-lactamase domain-containing protein</fullName>
    </recommendedName>
</protein>